<accession>A0A3A6Q5T3</accession>
<keyword evidence="2" id="KW-1185">Reference proteome</keyword>
<evidence type="ECO:0000313" key="2">
    <source>
        <dbReference type="Proteomes" id="UP000281564"/>
    </source>
</evidence>
<organism evidence="1 2">
    <name type="scientific">Halonotius pteroides</name>
    <dbReference type="NCBI Taxonomy" id="268735"/>
    <lineage>
        <taxon>Archaea</taxon>
        <taxon>Methanobacteriati</taxon>
        <taxon>Methanobacteriota</taxon>
        <taxon>Stenosarchaea group</taxon>
        <taxon>Halobacteria</taxon>
        <taxon>Halobacteriales</taxon>
        <taxon>Haloferacaceae</taxon>
        <taxon>Halonotius</taxon>
    </lineage>
</organism>
<evidence type="ECO:0000313" key="1">
    <source>
        <dbReference type="EMBL" id="RJX47359.1"/>
    </source>
</evidence>
<gene>
    <name evidence="1" type="ORF">DP106_14900</name>
</gene>
<name>A0A3A6Q5T3_9EURY</name>
<dbReference type="AlphaFoldDB" id="A0A3A6Q5T3"/>
<dbReference type="EMBL" id="QMDW01000051">
    <property type="protein sequence ID" value="RJX47359.1"/>
    <property type="molecule type" value="Genomic_DNA"/>
</dbReference>
<reference evidence="1 2" key="1">
    <citation type="submission" date="2018-06" db="EMBL/GenBank/DDBJ databases">
        <title>Halonotius sp. F13-13 a new haloarchaeeon isolated from a solar saltern from Isla Cristina, Huelva, Spain.</title>
        <authorList>
            <person name="Duran-Viseras A."/>
            <person name="Sanchez-Porro C."/>
            <person name="Ventosa A."/>
        </authorList>
    </citation>
    <scope>NUCLEOTIDE SEQUENCE [LARGE SCALE GENOMIC DNA]</scope>
    <source>
        <strain evidence="1 2">CECT 7525</strain>
    </source>
</reference>
<dbReference type="Proteomes" id="UP000281564">
    <property type="component" value="Unassembled WGS sequence"/>
</dbReference>
<proteinExistence type="predicted"/>
<sequence length="67" mass="7999">MWCILDGSYQVTRKKCFFSDDNYRFNLTVWSLPVERSVRLAFRRKVIAVLLKGLDRLFKQSLISLEQ</sequence>
<comment type="caution">
    <text evidence="1">The sequence shown here is derived from an EMBL/GenBank/DDBJ whole genome shotgun (WGS) entry which is preliminary data.</text>
</comment>
<protein>
    <submittedName>
        <fullName evidence="1">Uncharacterized protein</fullName>
    </submittedName>
</protein>